<dbReference type="InterPro" id="IPR023214">
    <property type="entry name" value="HAD_sf"/>
</dbReference>
<dbReference type="Gene3D" id="3.40.50.1000">
    <property type="entry name" value="HAD superfamily/HAD-like"/>
    <property type="match status" value="1"/>
</dbReference>
<gene>
    <name evidence="1" type="ORF">DLJ58_29540</name>
</gene>
<dbReference type="GO" id="GO:0006281">
    <property type="term" value="P:DNA repair"/>
    <property type="evidence" value="ECO:0007669"/>
    <property type="project" value="TreeGrafter"/>
</dbReference>
<protein>
    <submittedName>
        <fullName evidence="1">HAD family hydrolase</fullName>
    </submittedName>
</protein>
<dbReference type="OrthoDB" id="9793014at2"/>
<dbReference type="Pfam" id="PF00702">
    <property type="entry name" value="Hydrolase"/>
    <property type="match status" value="1"/>
</dbReference>
<dbReference type="RefSeq" id="WP_124861243.1">
    <property type="nucleotide sequence ID" value="NZ_JBEXWX010000032.1"/>
</dbReference>
<keyword evidence="2" id="KW-1185">Reference proteome</keyword>
<dbReference type="GO" id="GO:0008967">
    <property type="term" value="F:phosphoglycolate phosphatase activity"/>
    <property type="evidence" value="ECO:0007669"/>
    <property type="project" value="TreeGrafter"/>
</dbReference>
<dbReference type="SFLD" id="SFLDG01129">
    <property type="entry name" value="C1.5:_HAD__Beta-PGM__Phosphata"/>
    <property type="match status" value="1"/>
</dbReference>
<dbReference type="PANTHER" id="PTHR43434">
    <property type="entry name" value="PHOSPHOGLYCOLATE PHOSPHATASE"/>
    <property type="match status" value="1"/>
</dbReference>
<evidence type="ECO:0000313" key="1">
    <source>
        <dbReference type="EMBL" id="RQX03536.1"/>
    </source>
</evidence>
<dbReference type="Proteomes" id="UP000266889">
    <property type="component" value="Unassembled WGS sequence"/>
</dbReference>
<dbReference type="InterPro" id="IPR050155">
    <property type="entry name" value="HAD-like_hydrolase_sf"/>
</dbReference>
<name>A0A3N9WRT6_9ACTN</name>
<dbReference type="SUPFAM" id="SSF56784">
    <property type="entry name" value="HAD-like"/>
    <property type="match status" value="1"/>
</dbReference>
<dbReference type="PANTHER" id="PTHR43434:SF16">
    <property type="entry name" value="BLL8046 PROTEIN"/>
    <property type="match status" value="1"/>
</dbReference>
<reference evidence="1 2" key="1">
    <citation type="submission" date="2018-05" db="EMBL/GenBank/DDBJ databases">
        <title>Micromonospora from Atacama Desert.</title>
        <authorList>
            <person name="Carro L."/>
            <person name="Goodfellow M."/>
            <person name="Klenk H.-P."/>
        </authorList>
    </citation>
    <scope>NUCLEOTIDE SEQUENCE [LARGE SCALE GENOMIC DNA]</scope>
    <source>
        <strain evidence="1 2">LB32</strain>
    </source>
</reference>
<comment type="caution">
    <text evidence="1">The sequence shown here is derived from an EMBL/GenBank/DDBJ whole genome shotgun (WGS) entry which is preliminary data.</text>
</comment>
<dbReference type="NCBIfam" id="TIGR01509">
    <property type="entry name" value="HAD-SF-IA-v3"/>
    <property type="match status" value="1"/>
</dbReference>
<accession>A0A3N9WRT6</accession>
<dbReference type="GO" id="GO:0005829">
    <property type="term" value="C:cytosol"/>
    <property type="evidence" value="ECO:0007669"/>
    <property type="project" value="TreeGrafter"/>
</dbReference>
<proteinExistence type="predicted"/>
<keyword evidence="1" id="KW-0378">Hydrolase</keyword>
<dbReference type="InterPro" id="IPR006439">
    <property type="entry name" value="HAD-SF_hydro_IA"/>
</dbReference>
<dbReference type="Gene3D" id="1.10.150.240">
    <property type="entry name" value="Putative phosphatase, domain 2"/>
    <property type="match status" value="1"/>
</dbReference>
<dbReference type="InterPro" id="IPR036412">
    <property type="entry name" value="HAD-like_sf"/>
</dbReference>
<dbReference type="SFLD" id="SFLDS00003">
    <property type="entry name" value="Haloacid_Dehalogenase"/>
    <property type="match status" value="1"/>
</dbReference>
<dbReference type="InterPro" id="IPR023198">
    <property type="entry name" value="PGP-like_dom2"/>
</dbReference>
<dbReference type="AlphaFoldDB" id="A0A3N9WRT6"/>
<dbReference type="NCBIfam" id="TIGR01549">
    <property type="entry name" value="HAD-SF-IA-v1"/>
    <property type="match status" value="1"/>
</dbReference>
<organism evidence="1 2">
    <name type="scientific">Micromonospora arida</name>
    <dbReference type="NCBI Taxonomy" id="2203715"/>
    <lineage>
        <taxon>Bacteria</taxon>
        <taxon>Bacillati</taxon>
        <taxon>Actinomycetota</taxon>
        <taxon>Actinomycetes</taxon>
        <taxon>Micromonosporales</taxon>
        <taxon>Micromonosporaceae</taxon>
        <taxon>Micromonospora</taxon>
    </lineage>
</organism>
<dbReference type="EMBL" id="QGSY01000292">
    <property type="protein sequence ID" value="RQX03536.1"/>
    <property type="molecule type" value="Genomic_DNA"/>
</dbReference>
<sequence length="225" mass="24081">MATDRPAGVLFDVDGTLVDTTYLHTVSWWEALRQTDQPVPMAVVHRSIGMGSDKLLDHLLGPERDRDADSKLRDAHDTLYAEYWERLTPLPRAADLLRACAERGLRVVLATSASEPEVGALRRALAAEDVIDTVTSSEDAQQSKPAPDILVAALEQSGLAAERVVFVGDSVWDVVAAGKLNIPCVGLTCGGTSRGELAGAGAVAVYDDPAALLHEFADSPLTRLR</sequence>
<evidence type="ECO:0000313" key="2">
    <source>
        <dbReference type="Proteomes" id="UP000266889"/>
    </source>
</evidence>